<dbReference type="AlphaFoldDB" id="A0A448YML9"/>
<accession>A0A448YML9</accession>
<proteinExistence type="predicted"/>
<gene>
    <name evidence="2" type="ORF">BRENAR_LOCUS2927</name>
</gene>
<dbReference type="Proteomes" id="UP000290900">
    <property type="component" value="Unassembled WGS sequence"/>
</dbReference>
<sequence length="112" mass="12942">MSAAVYSHLRAPADDRPKPEWSVRKLRKERQQELAKRAANRALFDCRRGEIPASTLLSSDFSIHEKFRQKLSDVFADPPENIYDILEMKDSIVLGNEVNPHQILLKRNNKIT</sequence>
<protein>
    <submittedName>
        <fullName evidence="2">DEKNAAC103212</fullName>
    </submittedName>
</protein>
<evidence type="ECO:0000313" key="3">
    <source>
        <dbReference type="Proteomes" id="UP000290900"/>
    </source>
</evidence>
<evidence type="ECO:0000256" key="1">
    <source>
        <dbReference type="SAM" id="MobiDB-lite"/>
    </source>
</evidence>
<evidence type="ECO:0000313" key="2">
    <source>
        <dbReference type="EMBL" id="VEU22195.1"/>
    </source>
</evidence>
<name>A0A448YML9_BRENA</name>
<organism evidence="2 3">
    <name type="scientific">Brettanomyces naardenensis</name>
    <name type="common">Yeast</name>
    <dbReference type="NCBI Taxonomy" id="13370"/>
    <lineage>
        <taxon>Eukaryota</taxon>
        <taxon>Fungi</taxon>
        <taxon>Dikarya</taxon>
        <taxon>Ascomycota</taxon>
        <taxon>Saccharomycotina</taxon>
        <taxon>Pichiomycetes</taxon>
        <taxon>Pichiales</taxon>
        <taxon>Pichiaceae</taxon>
        <taxon>Brettanomyces</taxon>
    </lineage>
</organism>
<dbReference type="InParanoid" id="A0A448YML9"/>
<dbReference type="EMBL" id="CAACVR010000020">
    <property type="protein sequence ID" value="VEU22195.1"/>
    <property type="molecule type" value="Genomic_DNA"/>
</dbReference>
<reference evidence="2 3" key="1">
    <citation type="submission" date="2018-12" db="EMBL/GenBank/DDBJ databases">
        <authorList>
            <person name="Tiukova I."/>
            <person name="Dainat J."/>
        </authorList>
    </citation>
    <scope>NUCLEOTIDE SEQUENCE [LARGE SCALE GENOMIC DNA]</scope>
</reference>
<feature type="region of interest" description="Disordered" evidence="1">
    <location>
        <begin position="1"/>
        <end position="23"/>
    </location>
</feature>
<keyword evidence="3" id="KW-1185">Reference proteome</keyword>
<feature type="compositionally biased region" description="Basic and acidic residues" evidence="1">
    <location>
        <begin position="11"/>
        <end position="23"/>
    </location>
</feature>